<comment type="caution">
    <text evidence="2">The sequence shown here is derived from an EMBL/GenBank/DDBJ whole genome shotgun (WGS) entry which is preliminary data.</text>
</comment>
<dbReference type="Proteomes" id="UP000197361">
    <property type="component" value="Unassembled WGS sequence"/>
</dbReference>
<evidence type="ECO:0000313" key="3">
    <source>
        <dbReference type="Proteomes" id="UP000197361"/>
    </source>
</evidence>
<feature type="chain" id="PRO_5012219205" evidence="1">
    <location>
        <begin position="17"/>
        <end position="111"/>
    </location>
</feature>
<gene>
    <name evidence="2" type="ORF">CDQ92_14030</name>
</gene>
<dbReference type="OrthoDB" id="7450101at2"/>
<dbReference type="RefSeq" id="WP_088441972.1">
    <property type="nucleotide sequence ID" value="NZ_BMMC01000007.1"/>
</dbReference>
<name>A0A246JS86_9SPHN</name>
<evidence type="ECO:0000313" key="2">
    <source>
        <dbReference type="EMBL" id="OWQ95875.1"/>
    </source>
</evidence>
<keyword evidence="1" id="KW-0732">Signal</keyword>
<keyword evidence="3" id="KW-1185">Reference proteome</keyword>
<protein>
    <submittedName>
        <fullName evidence="2">Uncharacterized protein</fullName>
    </submittedName>
</protein>
<evidence type="ECO:0000256" key="1">
    <source>
        <dbReference type="SAM" id="SignalP"/>
    </source>
</evidence>
<feature type="signal peptide" evidence="1">
    <location>
        <begin position="1"/>
        <end position="16"/>
    </location>
</feature>
<dbReference type="AlphaFoldDB" id="A0A246JS86"/>
<organism evidence="2 3">
    <name type="scientific">Sphingopyxis bauzanensis</name>
    <dbReference type="NCBI Taxonomy" id="651663"/>
    <lineage>
        <taxon>Bacteria</taxon>
        <taxon>Pseudomonadati</taxon>
        <taxon>Pseudomonadota</taxon>
        <taxon>Alphaproteobacteria</taxon>
        <taxon>Sphingomonadales</taxon>
        <taxon>Sphingomonadaceae</taxon>
        <taxon>Sphingopyxis</taxon>
    </lineage>
</organism>
<proteinExistence type="predicted"/>
<accession>A0A246JS86</accession>
<dbReference type="EMBL" id="NISK01000003">
    <property type="protein sequence ID" value="OWQ95875.1"/>
    <property type="molecule type" value="Genomic_DNA"/>
</dbReference>
<reference evidence="2 3" key="1">
    <citation type="journal article" date="2010" name="Int. J. Syst. Evol. Microbiol.">
        <title>Sphingopyxis bauzanensis sp. nov., a psychrophilic bacterium isolated from soil.</title>
        <authorList>
            <person name="Zhang D.C."/>
            <person name="Liu H.C."/>
            <person name="Xin Y.H."/>
            <person name="Zhou Y.G."/>
            <person name="Schinner F."/>
            <person name="Margesin R."/>
        </authorList>
    </citation>
    <scope>NUCLEOTIDE SEQUENCE [LARGE SCALE GENOMIC DNA]</scope>
    <source>
        <strain evidence="2 3">DSM 22271</strain>
    </source>
</reference>
<sequence length="111" mass="11741">MLIASVLLAAMAPAPAGNVDSTRAAFTKCLRDHLKKQLEEKVGEGEFSLSVKSACEIQQNAFKAAVTAANRAGGDSAADAADNAEMQVDDYHANFTDKFKDYSSTNTLPGE</sequence>